<accession>A0A1I7WDV3</accession>
<dbReference type="GO" id="GO:0019888">
    <property type="term" value="F:protein phosphatase regulator activity"/>
    <property type="evidence" value="ECO:0007669"/>
    <property type="project" value="TreeGrafter"/>
</dbReference>
<keyword evidence="3" id="KW-1185">Reference proteome</keyword>
<name>A0A1I7WDV3_HETBA</name>
<dbReference type="Pfam" id="PF21161">
    <property type="entry name" value="P2R3B_EF-hand"/>
    <property type="match status" value="1"/>
</dbReference>
<feature type="compositionally biased region" description="Low complexity" evidence="1">
    <location>
        <begin position="152"/>
        <end position="161"/>
    </location>
</feature>
<evidence type="ECO:0000313" key="3">
    <source>
        <dbReference type="Proteomes" id="UP000095283"/>
    </source>
</evidence>
<dbReference type="Gene3D" id="1.10.238.230">
    <property type="match status" value="1"/>
</dbReference>
<feature type="domain" description="Serine/threonine-protein phosphatase 2A regulatory subunit B'' subunit alpha/beta/delta EF-hand" evidence="2">
    <location>
        <begin position="232"/>
        <end position="290"/>
    </location>
</feature>
<dbReference type="FunFam" id="1.10.238.230:FF:000001">
    <property type="entry name" value="Serine/threonine-protein phosphatase 2A regulatory subunit B'' subunit beta"/>
    <property type="match status" value="1"/>
</dbReference>
<dbReference type="AlphaFoldDB" id="A0A1I7WDV3"/>
<dbReference type="Gene3D" id="1.10.238.10">
    <property type="entry name" value="EF-hand"/>
    <property type="match status" value="1"/>
</dbReference>
<dbReference type="PANTHER" id="PTHR14095">
    <property type="entry name" value="PHOSPHATASE 2A REGULATORY SUBUNIT-RELATED"/>
    <property type="match status" value="1"/>
</dbReference>
<dbReference type="WBParaSite" id="Hba_03114">
    <property type="protein sequence ID" value="Hba_03114"/>
    <property type="gene ID" value="Hba_03114"/>
</dbReference>
<dbReference type="GO" id="GO:0000159">
    <property type="term" value="C:protein phosphatase type 2A complex"/>
    <property type="evidence" value="ECO:0007669"/>
    <property type="project" value="TreeGrafter"/>
</dbReference>
<dbReference type="Proteomes" id="UP000095283">
    <property type="component" value="Unplaced"/>
</dbReference>
<dbReference type="InterPro" id="IPR048855">
    <property type="entry name" value="P2R3A_B_D_EF-hand"/>
</dbReference>
<protein>
    <recommendedName>
        <fullName evidence="2">Serine/threonine-protein phosphatase 2A regulatory subunit B'' subunit alpha/beta/delta EF-hand domain-containing protein</fullName>
    </recommendedName>
</protein>
<dbReference type="PANTHER" id="PTHR14095:SF0">
    <property type="entry name" value="MIP22305P"/>
    <property type="match status" value="1"/>
</dbReference>
<evidence type="ECO:0000259" key="2">
    <source>
        <dbReference type="Pfam" id="PF21161"/>
    </source>
</evidence>
<evidence type="ECO:0000256" key="1">
    <source>
        <dbReference type="SAM" id="MobiDB-lite"/>
    </source>
</evidence>
<proteinExistence type="predicted"/>
<evidence type="ECO:0000313" key="4">
    <source>
        <dbReference type="WBParaSite" id="Hba_03114"/>
    </source>
</evidence>
<reference evidence="4" key="1">
    <citation type="submission" date="2016-11" db="UniProtKB">
        <authorList>
            <consortium name="WormBaseParasite"/>
        </authorList>
    </citation>
    <scope>IDENTIFICATION</scope>
</reference>
<feature type="compositionally biased region" description="Basic and acidic residues" evidence="1">
    <location>
        <begin position="139"/>
        <end position="150"/>
    </location>
</feature>
<sequence>MAFIIDASLMKSWSSSLWLFQRTLSEKSYCPSIMKDVVRPPDAVLCECSLLAARKPQRSGKSRTFRENRSRSITRFIETLVRKVFDSQRKSKTNATFNISSELNETPVTKLSKQLAEFYVTSPINNSISPRANGHKIEEIGHNETRKQPDYDTSSGTSDGSLNATHGAKGFEESLLIDDKNILFTNDDVYTLTSPKRTITLPKKQPSVNYPRFHFPQGRPVSQVENDAALRRVCEVFKELPDQQCSMADMPRICQAANLPLYWKMPILNSLTKGESQRAIQTDFTAWWRAMTSIAHDEASRFVYTLIMNISTLYTVSSGKWMLIMTSKFLNLIWLFTKTAVSIFLDTITDMVLDRIFSPAVRQRDIHVPKKAQCMNLAEFTNFLLADEDKTHPSSKMFDMICPENGSSFRLSDLKKSPLSVRFINSLVNWRKFYTQEVTEGLLESYSLKYLFFHQIYVGSERVLDETGRELTDWERFCSEEYETMMDNEDDVDENISVNLDDEDLKTNLSY</sequence>
<feature type="region of interest" description="Disordered" evidence="1">
    <location>
        <begin position="139"/>
        <end position="165"/>
    </location>
</feature>
<organism evidence="3 4">
    <name type="scientific">Heterorhabditis bacteriophora</name>
    <name type="common">Entomopathogenic nematode worm</name>
    <dbReference type="NCBI Taxonomy" id="37862"/>
    <lineage>
        <taxon>Eukaryota</taxon>
        <taxon>Metazoa</taxon>
        <taxon>Ecdysozoa</taxon>
        <taxon>Nematoda</taxon>
        <taxon>Chromadorea</taxon>
        <taxon>Rhabditida</taxon>
        <taxon>Rhabditina</taxon>
        <taxon>Rhabditomorpha</taxon>
        <taxon>Strongyloidea</taxon>
        <taxon>Heterorhabditidae</taxon>
        <taxon>Heterorhabditis</taxon>
    </lineage>
</organism>